<comment type="caution">
    <text evidence="2">The sequence shown here is derived from an EMBL/GenBank/DDBJ whole genome shotgun (WGS) entry which is preliminary data.</text>
</comment>
<dbReference type="InterPro" id="IPR002197">
    <property type="entry name" value="HTH_Fis"/>
</dbReference>
<dbReference type="Gene3D" id="1.10.10.60">
    <property type="entry name" value="Homeodomain-like"/>
    <property type="match status" value="1"/>
</dbReference>
<dbReference type="GO" id="GO:0043565">
    <property type="term" value="F:sequence-specific DNA binding"/>
    <property type="evidence" value="ECO:0007669"/>
    <property type="project" value="InterPro"/>
</dbReference>
<evidence type="ECO:0000259" key="1">
    <source>
        <dbReference type="Pfam" id="PF02954"/>
    </source>
</evidence>
<dbReference type="SUPFAM" id="SSF46689">
    <property type="entry name" value="Homeodomain-like"/>
    <property type="match status" value="1"/>
</dbReference>
<reference evidence="2 3" key="1">
    <citation type="submission" date="2020-04" db="EMBL/GenBank/DDBJ databases">
        <authorList>
            <person name="Hitch T.C.A."/>
            <person name="Wylensek D."/>
            <person name="Clavel T."/>
        </authorList>
    </citation>
    <scope>NUCLEOTIDE SEQUENCE [LARGE SCALE GENOMIC DNA]</scope>
    <source>
        <strain evidence="2 3">WB01_D5_05</strain>
    </source>
</reference>
<gene>
    <name evidence="2" type="ORF">HF838_03935</name>
</gene>
<feature type="domain" description="DNA binding HTH" evidence="1">
    <location>
        <begin position="1"/>
        <end position="32"/>
    </location>
</feature>
<protein>
    <recommendedName>
        <fullName evidence="1">DNA binding HTH domain-containing protein</fullName>
    </recommendedName>
</protein>
<dbReference type="Proteomes" id="UP000561326">
    <property type="component" value="Unassembled WGS sequence"/>
</dbReference>
<evidence type="ECO:0000313" key="3">
    <source>
        <dbReference type="Proteomes" id="UP000561326"/>
    </source>
</evidence>
<accession>A0A848CNH7</accession>
<sequence>MEALEKTGGNISQASLTLGIGRSTLYRKLKKLAIPDDFI</sequence>
<evidence type="ECO:0000313" key="2">
    <source>
        <dbReference type="EMBL" id="NME97403.1"/>
    </source>
</evidence>
<dbReference type="Pfam" id="PF02954">
    <property type="entry name" value="HTH_8"/>
    <property type="match status" value="1"/>
</dbReference>
<dbReference type="EMBL" id="JABAGO010000003">
    <property type="protein sequence ID" value="NME97403.1"/>
    <property type="molecule type" value="Genomic_DNA"/>
</dbReference>
<name>A0A848CNH7_ANEAE</name>
<dbReference type="OrthoDB" id="5525005at2"/>
<organism evidence="2 3">
    <name type="scientific">Aneurinibacillus aneurinilyticus</name>
    <name type="common">Bacillus aneurinolyticus</name>
    <dbReference type="NCBI Taxonomy" id="1391"/>
    <lineage>
        <taxon>Bacteria</taxon>
        <taxon>Bacillati</taxon>
        <taxon>Bacillota</taxon>
        <taxon>Bacilli</taxon>
        <taxon>Bacillales</taxon>
        <taxon>Paenibacillaceae</taxon>
        <taxon>Aneurinibacillus group</taxon>
        <taxon>Aneurinibacillus</taxon>
    </lineage>
</organism>
<dbReference type="AlphaFoldDB" id="A0A848CNH7"/>
<dbReference type="InterPro" id="IPR009057">
    <property type="entry name" value="Homeodomain-like_sf"/>
</dbReference>
<proteinExistence type="predicted"/>